<comment type="caution">
    <text evidence="2">The sequence shown here is derived from an EMBL/GenBank/DDBJ whole genome shotgun (WGS) entry which is preliminary data.</text>
</comment>
<feature type="transmembrane region" description="Helical" evidence="1">
    <location>
        <begin position="26"/>
        <end position="45"/>
    </location>
</feature>
<evidence type="ECO:0000313" key="2">
    <source>
        <dbReference type="EMBL" id="GAA2033726.1"/>
    </source>
</evidence>
<organism evidence="2 3">
    <name type="scientific">Terrabacter terrae</name>
    <dbReference type="NCBI Taxonomy" id="318434"/>
    <lineage>
        <taxon>Bacteria</taxon>
        <taxon>Bacillati</taxon>
        <taxon>Actinomycetota</taxon>
        <taxon>Actinomycetes</taxon>
        <taxon>Micrococcales</taxon>
        <taxon>Intrasporangiaceae</taxon>
        <taxon>Terrabacter</taxon>
    </lineage>
</organism>
<feature type="transmembrane region" description="Helical" evidence="1">
    <location>
        <begin position="223"/>
        <end position="242"/>
    </location>
</feature>
<dbReference type="Proteomes" id="UP001501285">
    <property type="component" value="Unassembled WGS sequence"/>
</dbReference>
<gene>
    <name evidence="2" type="ORF">GCM10009740_25320</name>
</gene>
<feature type="transmembrane region" description="Helical" evidence="1">
    <location>
        <begin position="193"/>
        <end position="216"/>
    </location>
</feature>
<sequence length="293" mass="31918">MVRGSRDAPPAQASQRDDRVLTATRVLALVLVPILLTAFVILYAFPGDTARLFAWTIRPELTPMVLASAYLGGAWFFVRVARERRWARIGAGLLAVALFAALLGIATVLHWDRFNHGHPAFWLWTALYLSAPFAVLAVWLANEQVAAPPRPDELRVTRVARALVAGGAALALVQGLVMFAAPSFVVPAWPWSLTPLTCRVVGAVFCLGSAGLVVLVDSRWVRVSLMVEVEVVMLTLMLVGGLRARGDLHADRPLTWLLLTGFVATLAASLRLWWVMARADRKTRAGLRGSGAR</sequence>
<feature type="transmembrane region" description="Helical" evidence="1">
    <location>
        <begin position="162"/>
        <end position="181"/>
    </location>
</feature>
<proteinExistence type="predicted"/>
<evidence type="ECO:0000313" key="3">
    <source>
        <dbReference type="Proteomes" id="UP001501285"/>
    </source>
</evidence>
<name>A0ABP5FWN1_9MICO</name>
<keyword evidence="1" id="KW-1133">Transmembrane helix</keyword>
<feature type="transmembrane region" description="Helical" evidence="1">
    <location>
        <begin position="90"/>
        <end position="109"/>
    </location>
</feature>
<keyword evidence="1" id="KW-0472">Membrane</keyword>
<reference evidence="3" key="1">
    <citation type="journal article" date="2019" name="Int. J. Syst. Evol. Microbiol.">
        <title>The Global Catalogue of Microorganisms (GCM) 10K type strain sequencing project: providing services to taxonomists for standard genome sequencing and annotation.</title>
        <authorList>
            <consortium name="The Broad Institute Genomics Platform"/>
            <consortium name="The Broad Institute Genome Sequencing Center for Infectious Disease"/>
            <person name="Wu L."/>
            <person name="Ma J."/>
        </authorList>
    </citation>
    <scope>NUCLEOTIDE SEQUENCE [LARGE SCALE GENOMIC DNA]</scope>
    <source>
        <strain evidence="3">JCM 14283</strain>
    </source>
</reference>
<feature type="transmembrane region" description="Helical" evidence="1">
    <location>
        <begin position="121"/>
        <end position="141"/>
    </location>
</feature>
<dbReference type="RefSeq" id="WP_343991828.1">
    <property type="nucleotide sequence ID" value="NZ_BAAANB010000021.1"/>
</dbReference>
<keyword evidence="3" id="KW-1185">Reference proteome</keyword>
<dbReference type="EMBL" id="BAAANB010000021">
    <property type="protein sequence ID" value="GAA2033726.1"/>
    <property type="molecule type" value="Genomic_DNA"/>
</dbReference>
<protein>
    <submittedName>
        <fullName evidence="2">Uncharacterized protein</fullName>
    </submittedName>
</protein>
<keyword evidence="1" id="KW-0812">Transmembrane</keyword>
<feature type="transmembrane region" description="Helical" evidence="1">
    <location>
        <begin position="61"/>
        <end position="78"/>
    </location>
</feature>
<accession>A0ABP5FWN1</accession>
<evidence type="ECO:0000256" key="1">
    <source>
        <dbReference type="SAM" id="Phobius"/>
    </source>
</evidence>
<feature type="transmembrane region" description="Helical" evidence="1">
    <location>
        <begin position="254"/>
        <end position="274"/>
    </location>
</feature>